<gene>
    <name evidence="1" type="ORF">IE53DRAFT_390539</name>
</gene>
<organism evidence="1 2">
    <name type="scientific">Violaceomyces palustris</name>
    <dbReference type="NCBI Taxonomy" id="1673888"/>
    <lineage>
        <taxon>Eukaryota</taxon>
        <taxon>Fungi</taxon>
        <taxon>Dikarya</taxon>
        <taxon>Basidiomycota</taxon>
        <taxon>Ustilaginomycotina</taxon>
        <taxon>Ustilaginomycetes</taxon>
        <taxon>Violaceomycetales</taxon>
        <taxon>Violaceomycetaceae</taxon>
        <taxon>Violaceomyces</taxon>
    </lineage>
</organism>
<sequence>VPVGALSKWLWVTGALAVFNCVENYLDHNFSRKVYGTAGAQITPLSSRMVGIWNLTSAMVRFYCAYHPQNKQVYELCMITFVIAMAHFVSELVTYKTLKLNSPGTLSPLIVAPSSLLAMYLSYPF</sequence>
<dbReference type="EMBL" id="KZ820463">
    <property type="protein sequence ID" value="PWN47329.1"/>
    <property type="molecule type" value="Genomic_DNA"/>
</dbReference>
<reference evidence="1 2" key="1">
    <citation type="journal article" date="2018" name="Mol. Biol. Evol.">
        <title>Broad Genomic Sampling Reveals a Smut Pathogenic Ancestry of the Fungal Clade Ustilaginomycotina.</title>
        <authorList>
            <person name="Kijpornyongpan T."/>
            <person name="Mondo S.J."/>
            <person name="Barry K."/>
            <person name="Sandor L."/>
            <person name="Lee J."/>
            <person name="Lipzen A."/>
            <person name="Pangilinan J."/>
            <person name="LaButti K."/>
            <person name="Hainaut M."/>
            <person name="Henrissat B."/>
            <person name="Grigoriev I.V."/>
            <person name="Spatafora J.W."/>
            <person name="Aime M.C."/>
        </authorList>
    </citation>
    <scope>NUCLEOTIDE SEQUENCE [LARGE SCALE GENOMIC DNA]</scope>
    <source>
        <strain evidence="1 2">SA 807</strain>
    </source>
</reference>
<proteinExistence type="predicted"/>
<keyword evidence="2" id="KW-1185">Reference proteome</keyword>
<feature type="non-terminal residue" evidence="1">
    <location>
        <position position="1"/>
    </location>
</feature>
<accession>A0ACD0NNE5</accession>
<name>A0ACD0NNE5_9BASI</name>
<dbReference type="Proteomes" id="UP000245626">
    <property type="component" value="Unassembled WGS sequence"/>
</dbReference>
<evidence type="ECO:0000313" key="2">
    <source>
        <dbReference type="Proteomes" id="UP000245626"/>
    </source>
</evidence>
<protein>
    <submittedName>
        <fullName evidence="1">Erg28-like protein</fullName>
    </submittedName>
</protein>
<evidence type="ECO:0000313" key="1">
    <source>
        <dbReference type="EMBL" id="PWN47329.1"/>
    </source>
</evidence>